<comment type="subunit">
    <text evidence="7">Homotetramer.</text>
</comment>
<feature type="binding site" evidence="9">
    <location>
        <position position="115"/>
    </location>
    <ligand>
        <name>NAD(+)</name>
        <dbReference type="ChEBI" id="CHEBI:57540"/>
    </ligand>
</feature>
<evidence type="ECO:0000259" key="10">
    <source>
        <dbReference type="Pfam" id="PF00056"/>
    </source>
</evidence>
<comment type="similarity">
    <text evidence="2 7">Belongs to the LDH/MDH superfamily. LDH family.</text>
</comment>
<dbReference type="SUPFAM" id="SSF51735">
    <property type="entry name" value="NAD(P)-binding Rossmann-fold domains"/>
    <property type="match status" value="1"/>
</dbReference>
<accession>A0AA46BQ63</accession>
<feature type="modified residue" description="Phosphotyrosine" evidence="7">
    <location>
        <position position="239"/>
    </location>
</feature>
<dbReference type="NCBIfam" id="TIGR01771">
    <property type="entry name" value="L-LDH-NAD"/>
    <property type="match status" value="1"/>
</dbReference>
<dbReference type="InterPro" id="IPR011304">
    <property type="entry name" value="L-lactate_DH"/>
</dbReference>
<feature type="binding site" evidence="7">
    <location>
        <position position="108"/>
    </location>
    <ligand>
        <name>substrate</name>
    </ligand>
</feature>
<sequence>MGDAGDRICVFVMEVLAVKYVPNRVVLIGTGAVGMAYAYAVVNQGICEDLVLIDLNETKSRADVLDLNHGEAWAPAPVHVTFGDYSACKDAAMVVICAGAAQKPGQTRLDLIDTNLKIYSSVVSQVMASGFDGIFLVATNPVDILTFATYRFSGLPREQVLGSGTTLDTARLRFHLGRHFEVSTANVHATIIGEHGDSELPVWSSASVAGRSLSRQFKNDPQLKSDLDEIFERTRKSAYEIIDAKGSTSYGIGMSLARVTRAILKNEKATMPVSAILDGEYGQEGVAVGVPAILSRGGVKHIVELDLDEEERAAFEQSVNILKTHYDEATHAE</sequence>
<feature type="binding site" evidence="7">
    <location>
        <position position="173"/>
    </location>
    <ligand>
        <name>beta-D-fructose 1,6-bisphosphate</name>
        <dbReference type="ChEBI" id="CHEBI:32966"/>
        <note>allosteric activator</note>
    </ligand>
</feature>
<dbReference type="EMBL" id="UFYA01000001">
    <property type="protein sequence ID" value="STD15075.1"/>
    <property type="molecule type" value="Genomic_DNA"/>
</dbReference>
<keyword evidence="7" id="KW-0021">Allosteric enzyme</keyword>
<feature type="domain" description="Lactate/malate dehydrogenase C-terminal" evidence="11">
    <location>
        <begin position="165"/>
        <end position="331"/>
    </location>
</feature>
<feature type="binding site" evidence="7">
    <location>
        <position position="102"/>
    </location>
    <ligand>
        <name>substrate</name>
    </ligand>
</feature>
<dbReference type="NCBIfam" id="NF004863">
    <property type="entry name" value="PRK06223.1"/>
    <property type="match status" value="1"/>
</dbReference>
<feature type="binding site" evidence="7">
    <location>
        <position position="85"/>
    </location>
    <ligand>
        <name>NAD(+)</name>
        <dbReference type="ChEBI" id="CHEBI:57540"/>
    </ligand>
</feature>
<evidence type="ECO:0000256" key="1">
    <source>
        <dbReference type="ARBA" id="ARBA00004843"/>
    </source>
</evidence>
<feature type="binding site" evidence="7">
    <location>
        <position position="59"/>
    </location>
    <ligand>
        <name>NAD(+)</name>
        <dbReference type="ChEBI" id="CHEBI:57540"/>
    </ligand>
</feature>
<evidence type="ECO:0000313" key="13">
    <source>
        <dbReference type="Proteomes" id="UP000254118"/>
    </source>
</evidence>
<dbReference type="GO" id="GO:0005737">
    <property type="term" value="C:cytoplasm"/>
    <property type="evidence" value="ECO:0007669"/>
    <property type="project" value="UniProtKB-SubCell"/>
</dbReference>
<evidence type="ECO:0000256" key="7">
    <source>
        <dbReference type="HAMAP-Rule" id="MF_00488"/>
    </source>
</evidence>
<dbReference type="NCBIfam" id="NF000824">
    <property type="entry name" value="PRK00066.1"/>
    <property type="match status" value="1"/>
</dbReference>
<comment type="pathway">
    <text evidence="1 7">Fermentation; pyruvate fermentation to lactate; (S)-lactate from pyruvate: step 1/1.</text>
</comment>
<comment type="catalytic activity">
    <reaction evidence="6 7">
        <text>(S)-lactate + NAD(+) = pyruvate + NADH + H(+)</text>
        <dbReference type="Rhea" id="RHEA:23444"/>
        <dbReference type="ChEBI" id="CHEBI:15361"/>
        <dbReference type="ChEBI" id="CHEBI:15378"/>
        <dbReference type="ChEBI" id="CHEBI:16651"/>
        <dbReference type="ChEBI" id="CHEBI:57540"/>
        <dbReference type="ChEBI" id="CHEBI:57945"/>
        <dbReference type="EC" id="1.1.1.27"/>
    </reaction>
</comment>
<dbReference type="Pfam" id="PF02866">
    <property type="entry name" value="Ldh_1_C"/>
    <property type="match status" value="1"/>
</dbReference>
<reference evidence="12 13" key="1">
    <citation type="submission" date="2018-06" db="EMBL/GenBank/DDBJ databases">
        <authorList>
            <consortium name="Pathogen Informatics"/>
            <person name="Doyle S."/>
        </authorList>
    </citation>
    <scope>NUCLEOTIDE SEQUENCE [LARGE SCALE GENOMIC DNA]</scope>
    <source>
        <strain evidence="12 13">NCTC7915</strain>
    </source>
</reference>
<dbReference type="GO" id="GO:0004459">
    <property type="term" value="F:L-lactate dehydrogenase (NAD+) activity"/>
    <property type="evidence" value="ECO:0007669"/>
    <property type="project" value="UniProtKB-UniRule"/>
</dbReference>
<evidence type="ECO:0000256" key="5">
    <source>
        <dbReference type="ARBA" id="ARBA00023027"/>
    </source>
</evidence>
<dbReference type="InterPro" id="IPR036291">
    <property type="entry name" value="NAD(P)-bd_dom_sf"/>
</dbReference>
<keyword evidence="7" id="KW-0963">Cytoplasm</keyword>
<feature type="binding site" evidence="7">
    <location>
        <position position="163"/>
    </location>
    <ligand>
        <name>NAD(+)</name>
        <dbReference type="ChEBI" id="CHEBI:57540"/>
    </ligand>
</feature>
<dbReference type="SUPFAM" id="SSF56327">
    <property type="entry name" value="LDH C-terminal domain-like"/>
    <property type="match status" value="1"/>
</dbReference>
<dbReference type="HAMAP" id="MF_00488">
    <property type="entry name" value="Lactate_dehydrog"/>
    <property type="match status" value="1"/>
</dbReference>
<feature type="binding site" evidence="7">
    <location>
        <begin position="168"/>
        <end position="171"/>
    </location>
    <ligand>
        <name>substrate</name>
    </ligand>
</feature>
<feature type="binding site" evidence="7">
    <location>
        <begin position="99"/>
        <end position="100"/>
    </location>
    <ligand>
        <name>NAD(+)</name>
        <dbReference type="ChEBI" id="CHEBI:57540"/>
    </ligand>
</feature>
<keyword evidence="7" id="KW-0597">Phosphoprotein</keyword>
<evidence type="ECO:0000256" key="6">
    <source>
        <dbReference type="ARBA" id="ARBA00049258"/>
    </source>
</evidence>
<feature type="active site" description="Proton acceptor" evidence="7 8">
    <location>
        <position position="195"/>
    </location>
</feature>
<comment type="function">
    <text evidence="7">Catalyzes the conversion of lactate to pyruvate.</text>
</comment>
<name>A0AA46BQ63_9MICO</name>
<comment type="caution">
    <text evidence="12">The sequence shown here is derived from an EMBL/GenBank/DDBJ whole genome shotgun (WGS) entry which is preliminary data.</text>
</comment>
<feature type="binding site" evidence="7">
    <location>
        <position position="188"/>
    </location>
    <ligand>
        <name>beta-D-fructose 1,6-bisphosphate</name>
        <dbReference type="ChEBI" id="CHEBI:32966"/>
        <note>allosteric activator</note>
    </ligand>
</feature>
<comment type="activity regulation">
    <text evidence="7">Allosterically activated by fructose 1,6-bisphosphate (FBP).</text>
</comment>
<evidence type="ECO:0000313" key="12">
    <source>
        <dbReference type="EMBL" id="STD15075.1"/>
    </source>
</evidence>
<dbReference type="InterPro" id="IPR001557">
    <property type="entry name" value="L-lactate/malate_DH"/>
</dbReference>
<evidence type="ECO:0000256" key="9">
    <source>
        <dbReference type="PIRSR" id="PIRSR000102-3"/>
    </source>
</evidence>
<evidence type="ECO:0000256" key="4">
    <source>
        <dbReference type="ARBA" id="ARBA00023002"/>
    </source>
</evidence>
<dbReference type="Proteomes" id="UP000254118">
    <property type="component" value="Unassembled WGS sequence"/>
</dbReference>
<organism evidence="12 13">
    <name type="scientific">Dermatophilus congolensis</name>
    <dbReference type="NCBI Taxonomy" id="1863"/>
    <lineage>
        <taxon>Bacteria</taxon>
        <taxon>Bacillati</taxon>
        <taxon>Actinomycetota</taxon>
        <taxon>Actinomycetes</taxon>
        <taxon>Micrococcales</taxon>
        <taxon>Dermatophilaceae</taxon>
        <taxon>Dermatophilus</taxon>
    </lineage>
</organism>
<evidence type="ECO:0000256" key="8">
    <source>
        <dbReference type="PIRSR" id="PIRSR000102-1"/>
    </source>
</evidence>
<feature type="binding site" evidence="7">
    <location>
        <begin position="138"/>
        <end position="140"/>
    </location>
    <ligand>
        <name>NAD(+)</name>
        <dbReference type="ChEBI" id="CHEBI:57540"/>
    </ligand>
</feature>
<feature type="binding site" evidence="7">
    <location>
        <position position="248"/>
    </location>
    <ligand>
        <name>substrate</name>
    </ligand>
</feature>
<dbReference type="Gene3D" id="3.90.110.10">
    <property type="entry name" value="Lactate dehydrogenase/glycoside hydrolase, family 4, C-terminal"/>
    <property type="match status" value="1"/>
</dbReference>
<dbReference type="InterPro" id="IPR001236">
    <property type="entry name" value="Lactate/malate_DH_N"/>
</dbReference>
<evidence type="ECO:0000256" key="2">
    <source>
        <dbReference type="ARBA" id="ARBA00006054"/>
    </source>
</evidence>
<protein>
    <recommendedName>
        <fullName evidence="3 7">L-lactate dehydrogenase</fullName>
        <shortName evidence="7">L-LDH</shortName>
        <ecNumber evidence="3 7">1.1.1.27</ecNumber>
    </recommendedName>
</protein>
<dbReference type="EC" id="1.1.1.27" evidence="3 7"/>
<dbReference type="PIRSF" id="PIRSF000102">
    <property type="entry name" value="Lac_mal_DH"/>
    <property type="match status" value="1"/>
</dbReference>
<comment type="subcellular location">
    <subcellularLocation>
        <location evidence="7">Cytoplasm</location>
    </subcellularLocation>
</comment>
<dbReference type="AlphaFoldDB" id="A0AA46BQ63"/>
<dbReference type="PANTHER" id="PTHR43128">
    <property type="entry name" value="L-2-HYDROXYCARBOXYLATE DEHYDROGENASE (NAD(P)(+))"/>
    <property type="match status" value="1"/>
</dbReference>
<gene>
    <name evidence="12" type="primary">ldhP</name>
    <name evidence="7" type="synonym">ldh</name>
    <name evidence="12" type="ORF">NCTC7915_02233</name>
</gene>
<evidence type="ECO:0000256" key="3">
    <source>
        <dbReference type="ARBA" id="ARBA00012967"/>
    </source>
</evidence>
<dbReference type="FunFam" id="3.40.50.720:FF:000018">
    <property type="entry name" value="Malate dehydrogenase"/>
    <property type="match status" value="1"/>
</dbReference>
<dbReference type="CDD" id="cd05291">
    <property type="entry name" value="HicDH_like"/>
    <property type="match status" value="1"/>
</dbReference>
<dbReference type="PROSITE" id="PS00064">
    <property type="entry name" value="L_LDH"/>
    <property type="match status" value="1"/>
</dbReference>
<keyword evidence="5 7" id="KW-0520">NAD</keyword>
<feature type="binding site" evidence="7">
    <location>
        <position position="33"/>
    </location>
    <ligand>
        <name>NAD(+)</name>
        <dbReference type="ChEBI" id="CHEBI:57540"/>
    </ligand>
</feature>
<dbReference type="PANTHER" id="PTHR43128:SF16">
    <property type="entry name" value="L-LACTATE DEHYDROGENASE"/>
    <property type="match status" value="1"/>
</dbReference>
<feature type="binding site" evidence="7">
    <location>
        <begin position="140"/>
        <end position="143"/>
    </location>
    <ligand>
        <name>substrate</name>
    </ligand>
</feature>
<dbReference type="Gene3D" id="3.40.50.720">
    <property type="entry name" value="NAD(P)-binding Rossmann-like Domain"/>
    <property type="match status" value="1"/>
</dbReference>
<dbReference type="GO" id="GO:0006089">
    <property type="term" value="P:lactate metabolic process"/>
    <property type="evidence" value="ECO:0007669"/>
    <property type="project" value="TreeGrafter"/>
</dbReference>
<evidence type="ECO:0000259" key="11">
    <source>
        <dbReference type="Pfam" id="PF02866"/>
    </source>
</evidence>
<dbReference type="GO" id="GO:0006096">
    <property type="term" value="P:glycolytic process"/>
    <property type="evidence" value="ECO:0007669"/>
    <property type="project" value="UniProtKB-UniRule"/>
</dbReference>
<dbReference type="InterPro" id="IPR015955">
    <property type="entry name" value="Lactate_DH/Glyco_Ohase_4_C"/>
</dbReference>
<keyword evidence="4 7" id="KW-0560">Oxidoreductase</keyword>
<feature type="binding site" evidence="9">
    <location>
        <begin position="29"/>
        <end position="34"/>
    </location>
    <ligand>
        <name>NAD(+)</name>
        <dbReference type="ChEBI" id="CHEBI:57540"/>
    </ligand>
</feature>
<feature type="binding site" evidence="7 9">
    <location>
        <position position="54"/>
    </location>
    <ligand>
        <name>NAD(+)</name>
        <dbReference type="ChEBI" id="CHEBI:57540"/>
    </ligand>
</feature>
<feature type="binding site" evidence="7">
    <location>
        <position position="121"/>
    </location>
    <ligand>
        <name>NAD(+)</name>
        <dbReference type="ChEBI" id="CHEBI:57540"/>
    </ligand>
</feature>
<dbReference type="Pfam" id="PF00056">
    <property type="entry name" value="Ldh_1_N"/>
    <property type="match status" value="1"/>
</dbReference>
<dbReference type="InterPro" id="IPR022383">
    <property type="entry name" value="Lactate/malate_DH_C"/>
</dbReference>
<feature type="domain" description="Lactate/malate dehydrogenase N-terminal" evidence="10">
    <location>
        <begin position="24"/>
        <end position="162"/>
    </location>
</feature>
<proteinExistence type="inferred from homology"/>
<dbReference type="InterPro" id="IPR018177">
    <property type="entry name" value="L-lactate_DH_AS"/>
</dbReference>
<dbReference type="PRINTS" id="PR00086">
    <property type="entry name" value="LLDHDRGNASE"/>
</dbReference>